<evidence type="ECO:0000313" key="2">
    <source>
        <dbReference type="Proteomes" id="UP000057820"/>
    </source>
</evidence>
<accession>A0A0H5PAU1</accession>
<organism evidence="1 2">
    <name type="scientific">Nocardia farcinica</name>
    <dbReference type="NCBI Taxonomy" id="37329"/>
    <lineage>
        <taxon>Bacteria</taxon>
        <taxon>Bacillati</taxon>
        <taxon>Actinomycetota</taxon>
        <taxon>Actinomycetes</taxon>
        <taxon>Mycobacteriales</taxon>
        <taxon>Nocardiaceae</taxon>
        <taxon>Nocardia</taxon>
    </lineage>
</organism>
<proteinExistence type="predicted"/>
<sequence length="92" mass="10084">MEFSDRKVANTIEVTPDIQVDVDDMNMVVGIELLSLTANIPITELTRRFHFHSEIPERLLRQIRPSVGSFAAAFSAEPGASSATMGQIQPIG</sequence>
<name>A0A0H5PAU1_NOCFR</name>
<keyword evidence="1" id="KW-0614">Plasmid</keyword>
<dbReference type="Proteomes" id="UP000057820">
    <property type="component" value="Plasmid 2"/>
</dbReference>
<dbReference type="Pfam" id="PF10049">
    <property type="entry name" value="DUF2283"/>
    <property type="match status" value="1"/>
</dbReference>
<evidence type="ECO:0000313" key="1">
    <source>
        <dbReference type="EMBL" id="CRY84384.1"/>
    </source>
</evidence>
<geneLocation type="plasmid" evidence="1">
    <name>2</name>
</geneLocation>
<protein>
    <submittedName>
        <fullName evidence="1">Uncharacterized protein</fullName>
    </submittedName>
</protein>
<dbReference type="KEGG" id="nfr:ERS450000_06012"/>
<dbReference type="InterPro" id="IPR019270">
    <property type="entry name" value="DUF2283"/>
</dbReference>
<reference evidence="2" key="1">
    <citation type="submission" date="2015-03" db="EMBL/GenBank/DDBJ databases">
        <authorList>
            <consortium name="Pathogen Informatics"/>
        </authorList>
    </citation>
    <scope>NUCLEOTIDE SEQUENCE [LARGE SCALE GENOMIC DNA]</scope>
    <source>
        <strain evidence="2">NCTC11134</strain>
        <plasmid evidence="2">2</plasmid>
    </source>
</reference>
<dbReference type="AlphaFoldDB" id="A0A0H5PAU1"/>
<gene>
    <name evidence="1" type="ORF">ERS450000_06012</name>
</gene>
<dbReference type="EMBL" id="LN868939">
    <property type="protein sequence ID" value="CRY84384.1"/>
    <property type="molecule type" value="Genomic_DNA"/>
</dbReference>